<evidence type="ECO:0008006" key="4">
    <source>
        <dbReference type="Google" id="ProtNLM"/>
    </source>
</evidence>
<dbReference type="Proteomes" id="UP000682733">
    <property type="component" value="Unassembled WGS sequence"/>
</dbReference>
<sequence>MSTLPSTSDAQGNESLAMQFIPSKGLYVLVTAANILNDTTEMIQDDLALTASVSQYVLPPLSNHPLLASPERLPLTIQQNSLKCTSTTSQAVHGHLTLGKTLTKTTAPPIIANAIGIKHEKLQLNIVDKNIAGSYLFILDKMKSSIKTIPDIVIEPKVLAHVDTSVLDDLIDIYPSYFKSAILKLDIEGFEAYALQNANILFDKTEIHAIYMEFGKLIELKSSNEMVEAIKYMINFLKIRNYEPYEVNDTMYKHYMKQENNYSVTLNMGQ</sequence>
<evidence type="ECO:0000313" key="3">
    <source>
        <dbReference type="Proteomes" id="UP000677228"/>
    </source>
</evidence>
<accession>A0A8S2FHH6</accession>
<dbReference type="AlphaFoldDB" id="A0A8S2FHH6"/>
<evidence type="ECO:0000313" key="2">
    <source>
        <dbReference type="EMBL" id="CAF4262590.1"/>
    </source>
</evidence>
<comment type="caution">
    <text evidence="1">The sequence shown here is derived from an EMBL/GenBank/DDBJ whole genome shotgun (WGS) entry which is preliminary data.</text>
</comment>
<evidence type="ECO:0000313" key="1">
    <source>
        <dbReference type="EMBL" id="CAF1470626.1"/>
    </source>
</evidence>
<name>A0A8S2FHH6_9BILA</name>
<protein>
    <recommendedName>
        <fullName evidence="4">Methyltransferase FkbM domain-containing protein</fullName>
    </recommendedName>
</protein>
<proteinExistence type="predicted"/>
<dbReference type="Proteomes" id="UP000677228">
    <property type="component" value="Unassembled WGS sequence"/>
</dbReference>
<gene>
    <name evidence="1" type="ORF">OVA965_LOCUS35641</name>
    <name evidence="2" type="ORF">TMI583_LOCUS36613</name>
</gene>
<reference evidence="1" key="1">
    <citation type="submission" date="2021-02" db="EMBL/GenBank/DDBJ databases">
        <authorList>
            <person name="Nowell W R."/>
        </authorList>
    </citation>
    <scope>NUCLEOTIDE SEQUENCE</scope>
</reference>
<dbReference type="Gene3D" id="3.40.50.150">
    <property type="entry name" value="Vaccinia Virus protein VP39"/>
    <property type="match status" value="1"/>
</dbReference>
<dbReference type="EMBL" id="CAJNOK010031311">
    <property type="protein sequence ID" value="CAF1470626.1"/>
    <property type="molecule type" value="Genomic_DNA"/>
</dbReference>
<organism evidence="1 3">
    <name type="scientific">Didymodactylos carnosus</name>
    <dbReference type="NCBI Taxonomy" id="1234261"/>
    <lineage>
        <taxon>Eukaryota</taxon>
        <taxon>Metazoa</taxon>
        <taxon>Spiralia</taxon>
        <taxon>Gnathifera</taxon>
        <taxon>Rotifera</taxon>
        <taxon>Eurotatoria</taxon>
        <taxon>Bdelloidea</taxon>
        <taxon>Philodinida</taxon>
        <taxon>Philodinidae</taxon>
        <taxon>Didymodactylos</taxon>
    </lineage>
</organism>
<dbReference type="EMBL" id="CAJOBA010053196">
    <property type="protein sequence ID" value="CAF4262590.1"/>
    <property type="molecule type" value="Genomic_DNA"/>
</dbReference>
<dbReference type="InterPro" id="IPR029063">
    <property type="entry name" value="SAM-dependent_MTases_sf"/>
</dbReference>